<dbReference type="AlphaFoldDB" id="A0A4Y2M1S4"/>
<keyword evidence="2" id="KW-1185">Reference proteome</keyword>
<gene>
    <name evidence="1" type="ORF">AVEN_77104_1</name>
</gene>
<proteinExistence type="predicted"/>
<dbReference type="Proteomes" id="UP000499080">
    <property type="component" value="Unassembled WGS sequence"/>
</dbReference>
<name>A0A4Y2M1S4_ARAVE</name>
<evidence type="ECO:0000313" key="1">
    <source>
        <dbReference type="EMBL" id="GBN20921.1"/>
    </source>
</evidence>
<dbReference type="EMBL" id="BGPR01006673">
    <property type="protein sequence ID" value="GBN20921.1"/>
    <property type="molecule type" value="Genomic_DNA"/>
</dbReference>
<protein>
    <submittedName>
        <fullName evidence="1">Uncharacterized protein</fullName>
    </submittedName>
</protein>
<sequence length="100" mass="11446">MARDYKHSILLFEGKSNSWVLHPDKAHRLLLLSEHHIPVHLQPAYTLMSLPVPFFSEEGFAQEATIFKFQRSAAARALEVLARGGLKPHKHRYMNNSKNA</sequence>
<comment type="caution">
    <text evidence="1">The sequence shown here is derived from an EMBL/GenBank/DDBJ whole genome shotgun (WGS) entry which is preliminary data.</text>
</comment>
<reference evidence="1 2" key="1">
    <citation type="journal article" date="2019" name="Sci. Rep.">
        <title>Orb-weaving spider Araneus ventricosus genome elucidates the spidroin gene catalogue.</title>
        <authorList>
            <person name="Kono N."/>
            <person name="Nakamura H."/>
            <person name="Ohtoshi R."/>
            <person name="Moran D.A.P."/>
            <person name="Shinohara A."/>
            <person name="Yoshida Y."/>
            <person name="Fujiwara M."/>
            <person name="Mori M."/>
            <person name="Tomita M."/>
            <person name="Arakawa K."/>
        </authorList>
    </citation>
    <scope>NUCLEOTIDE SEQUENCE [LARGE SCALE GENOMIC DNA]</scope>
</reference>
<accession>A0A4Y2M1S4</accession>
<evidence type="ECO:0000313" key="2">
    <source>
        <dbReference type="Proteomes" id="UP000499080"/>
    </source>
</evidence>
<organism evidence="1 2">
    <name type="scientific">Araneus ventricosus</name>
    <name type="common">Orbweaver spider</name>
    <name type="synonym">Epeira ventricosa</name>
    <dbReference type="NCBI Taxonomy" id="182803"/>
    <lineage>
        <taxon>Eukaryota</taxon>
        <taxon>Metazoa</taxon>
        <taxon>Ecdysozoa</taxon>
        <taxon>Arthropoda</taxon>
        <taxon>Chelicerata</taxon>
        <taxon>Arachnida</taxon>
        <taxon>Araneae</taxon>
        <taxon>Araneomorphae</taxon>
        <taxon>Entelegynae</taxon>
        <taxon>Araneoidea</taxon>
        <taxon>Araneidae</taxon>
        <taxon>Araneus</taxon>
    </lineage>
</organism>